<evidence type="ECO:0000313" key="9">
    <source>
        <dbReference type="Proteomes" id="UP001150879"/>
    </source>
</evidence>
<dbReference type="GO" id="GO:0005739">
    <property type="term" value="C:mitochondrion"/>
    <property type="evidence" value="ECO:0007669"/>
    <property type="project" value="UniProtKB-SubCell"/>
</dbReference>
<reference evidence="8" key="2">
    <citation type="journal article" date="2023" name="IMA Fungus">
        <title>Comparative genomic study of the Penicillium genus elucidates a diverse pangenome and 15 lateral gene transfer events.</title>
        <authorList>
            <person name="Petersen C."/>
            <person name="Sorensen T."/>
            <person name="Nielsen M.R."/>
            <person name="Sondergaard T.E."/>
            <person name="Sorensen J.L."/>
            <person name="Fitzpatrick D.A."/>
            <person name="Frisvad J.C."/>
            <person name="Nielsen K.L."/>
        </authorList>
    </citation>
    <scope>NUCLEOTIDE SEQUENCE</scope>
    <source>
        <strain evidence="8">IBT 16849</strain>
    </source>
</reference>
<name>A0A9W9N192_9EURO</name>
<dbReference type="InterPro" id="IPR002575">
    <property type="entry name" value="Aminoglycoside_PTrfase"/>
</dbReference>
<keyword evidence="9" id="KW-1185">Reference proteome</keyword>
<dbReference type="Gene3D" id="3.90.1200.10">
    <property type="match status" value="1"/>
</dbReference>
<comment type="similarity">
    <text evidence="2">Belongs to the AIM9 family.</text>
</comment>
<keyword evidence="5" id="KW-0496">Mitochondrion</keyword>
<keyword evidence="4" id="KW-0809">Transit peptide</keyword>
<dbReference type="PANTHER" id="PTHR36091">
    <property type="entry name" value="ALTERED INHERITANCE OF MITOCHONDRIA PROTEIN 9, MITOCHONDRIAL"/>
    <property type="match status" value="1"/>
</dbReference>
<dbReference type="InterPro" id="IPR011009">
    <property type="entry name" value="Kinase-like_dom_sf"/>
</dbReference>
<reference evidence="8" key="1">
    <citation type="submission" date="2022-11" db="EMBL/GenBank/DDBJ databases">
        <authorList>
            <person name="Petersen C."/>
        </authorList>
    </citation>
    <scope>NUCLEOTIDE SEQUENCE</scope>
    <source>
        <strain evidence="8">IBT 16849</strain>
    </source>
</reference>
<evidence type="ECO:0000256" key="1">
    <source>
        <dbReference type="ARBA" id="ARBA00004173"/>
    </source>
</evidence>
<protein>
    <recommendedName>
        <fullName evidence="3">Altered inheritance of mitochondria protein 9, mitochondrial</fullName>
    </recommendedName>
    <alternativeName>
        <fullName evidence="6">Found in mitochondrial proteome protein 29</fullName>
    </alternativeName>
</protein>
<comment type="subcellular location">
    <subcellularLocation>
        <location evidence="1">Mitochondrion</location>
    </subcellularLocation>
</comment>
<dbReference type="AlphaFoldDB" id="A0A9W9N192"/>
<evidence type="ECO:0000256" key="2">
    <source>
        <dbReference type="ARBA" id="ARBA00005543"/>
    </source>
</evidence>
<evidence type="ECO:0000256" key="6">
    <source>
        <dbReference type="ARBA" id="ARBA00031849"/>
    </source>
</evidence>
<dbReference type="Gene3D" id="3.30.200.20">
    <property type="entry name" value="Phosphorylase Kinase, domain 1"/>
    <property type="match status" value="1"/>
</dbReference>
<organism evidence="8 9">
    <name type="scientific">Penicillium cf. griseofulvum</name>
    <dbReference type="NCBI Taxonomy" id="2972120"/>
    <lineage>
        <taxon>Eukaryota</taxon>
        <taxon>Fungi</taxon>
        <taxon>Dikarya</taxon>
        <taxon>Ascomycota</taxon>
        <taxon>Pezizomycotina</taxon>
        <taxon>Eurotiomycetes</taxon>
        <taxon>Eurotiomycetidae</taxon>
        <taxon>Eurotiales</taxon>
        <taxon>Aspergillaceae</taxon>
        <taxon>Penicillium</taxon>
    </lineage>
</organism>
<dbReference type="Proteomes" id="UP001150879">
    <property type="component" value="Unassembled WGS sequence"/>
</dbReference>
<dbReference type="EMBL" id="JAPQKP010000001">
    <property type="protein sequence ID" value="KAJ5211222.1"/>
    <property type="molecule type" value="Genomic_DNA"/>
</dbReference>
<accession>A0A9W9N192</accession>
<evidence type="ECO:0000256" key="5">
    <source>
        <dbReference type="ARBA" id="ARBA00023128"/>
    </source>
</evidence>
<dbReference type="InterPro" id="IPR051035">
    <property type="entry name" value="Mito_inheritance_9"/>
</dbReference>
<dbReference type="SUPFAM" id="SSF56112">
    <property type="entry name" value="Protein kinase-like (PK-like)"/>
    <property type="match status" value="1"/>
</dbReference>
<gene>
    <name evidence="8" type="ORF">N7472_001361</name>
</gene>
<dbReference type="Pfam" id="PF01636">
    <property type="entry name" value="APH"/>
    <property type="match status" value="1"/>
</dbReference>
<dbReference type="OrthoDB" id="2906425at2759"/>
<sequence>MRMLSTIRNISKSCFGLPEAPLSITCRGVPITREDLFAYTNGHFLVDEQNQLSRRYVRFDLDALCNTASTAGGNTSPIIAIEKMEGGFSKAFLMRKDNGTEVIAKIPCRIAGPPSLTTSGEVGVLEYVRRHTSIPVPRVLSWSSDCSNTVGAEYIIMEKAAGVPLFEQWGNMTEFGKLQLIKNLTKLEAQLSSIQYPAYGGLYLRTDIRGSTRSLDDEIDPSQSFEIGPSCDHGFHPNTTREFNRGLWDTLLSFGSSVAQRELLQISNGGQQNQFSFYKGTVEEQSQLLEITIGLMKLLDSNELLREVSRPTLWHTDLHMGNIFVAPEEPSRIVSLIDFQSTSVLPAFLQAQWPVFLRPPQNYDYVKGIFYPKLPEDFEELDEESKVVALNEWSQVKLTKAYELSTYLEDRPASNAMDVPRVFQELFIRCGEVSEVGIVPLRACLIEISRSWSELGFHGECPYTFSQQDIDEHERQFAEYQAWHDVRALAEECLDTDSDGWIPPQLDIDEKRRQNEELLAMYIERVAGERSVQEAKTMWPFS</sequence>
<evidence type="ECO:0000256" key="3">
    <source>
        <dbReference type="ARBA" id="ARBA00016197"/>
    </source>
</evidence>
<evidence type="ECO:0000256" key="4">
    <source>
        <dbReference type="ARBA" id="ARBA00022946"/>
    </source>
</evidence>
<feature type="domain" description="Aminoglycoside phosphotransferase" evidence="7">
    <location>
        <begin position="83"/>
        <end position="343"/>
    </location>
</feature>
<evidence type="ECO:0000313" key="8">
    <source>
        <dbReference type="EMBL" id="KAJ5211222.1"/>
    </source>
</evidence>
<proteinExistence type="inferred from homology"/>
<comment type="caution">
    <text evidence="8">The sequence shown here is derived from an EMBL/GenBank/DDBJ whole genome shotgun (WGS) entry which is preliminary data.</text>
</comment>
<dbReference type="PANTHER" id="PTHR36091:SF1">
    <property type="entry name" value="ALTERED INHERITANCE OF MITOCHONDRIA PROTEIN 9, MITOCHONDRIAL"/>
    <property type="match status" value="1"/>
</dbReference>
<evidence type="ECO:0000259" key="7">
    <source>
        <dbReference type="Pfam" id="PF01636"/>
    </source>
</evidence>